<dbReference type="GeneID" id="94837485"/>
<accession>A0A1J4KFR3</accession>
<evidence type="ECO:0000256" key="3">
    <source>
        <dbReference type="ARBA" id="ARBA00022630"/>
    </source>
</evidence>
<feature type="domain" description="4Fe-4S ferredoxin-type" evidence="9">
    <location>
        <begin position="688"/>
        <end position="717"/>
    </location>
</feature>
<reference evidence="10" key="1">
    <citation type="submission" date="2016-10" db="EMBL/GenBank/DDBJ databases">
        <authorList>
            <person name="Benchimol M."/>
            <person name="Almeida L.G."/>
            <person name="Vasconcelos A.T."/>
            <person name="Perreira-Neves A."/>
            <person name="Rosa I.A."/>
            <person name="Tasca T."/>
            <person name="Bogo M.R."/>
            <person name="de Souza W."/>
        </authorList>
    </citation>
    <scope>NUCLEOTIDE SEQUENCE [LARGE SCALE GENOMIC DNA]</scope>
    <source>
        <strain evidence="10">K</strain>
    </source>
</reference>
<dbReference type="Pfam" id="PF14691">
    <property type="entry name" value="Fer4_20"/>
    <property type="match status" value="1"/>
</dbReference>
<evidence type="ECO:0000256" key="2">
    <source>
        <dbReference type="ARBA" id="ARBA00001974"/>
    </source>
</evidence>
<evidence type="ECO:0000256" key="4">
    <source>
        <dbReference type="ARBA" id="ARBA00022643"/>
    </source>
</evidence>
<dbReference type="InterPro" id="IPR009051">
    <property type="entry name" value="Helical_ferredxn"/>
</dbReference>
<comment type="cofactor">
    <cofactor evidence="1">
        <name>FMN</name>
        <dbReference type="ChEBI" id="CHEBI:58210"/>
    </cofactor>
</comment>
<dbReference type="Pfam" id="PF07992">
    <property type="entry name" value="Pyr_redox_2"/>
    <property type="match status" value="1"/>
</dbReference>
<evidence type="ECO:0000256" key="1">
    <source>
        <dbReference type="ARBA" id="ARBA00001917"/>
    </source>
</evidence>
<dbReference type="Pfam" id="PF14697">
    <property type="entry name" value="Fer4_21"/>
    <property type="match status" value="1"/>
</dbReference>
<proteinExistence type="predicted"/>
<dbReference type="EMBL" id="MLAK01000662">
    <property type="protein sequence ID" value="OHT08620.1"/>
    <property type="molecule type" value="Genomic_DNA"/>
</dbReference>
<evidence type="ECO:0000256" key="7">
    <source>
        <dbReference type="ARBA" id="ARBA00030119"/>
    </source>
</evidence>
<dbReference type="PROSITE" id="PS51379">
    <property type="entry name" value="4FE4S_FER_2"/>
    <property type="match status" value="2"/>
</dbReference>
<dbReference type="GO" id="GO:0002058">
    <property type="term" value="F:uracil binding"/>
    <property type="evidence" value="ECO:0007669"/>
    <property type="project" value="TreeGrafter"/>
</dbReference>
<dbReference type="Proteomes" id="UP000179807">
    <property type="component" value="Unassembled WGS sequence"/>
</dbReference>
<dbReference type="GO" id="GO:0050661">
    <property type="term" value="F:NADP binding"/>
    <property type="evidence" value="ECO:0007669"/>
    <property type="project" value="TreeGrafter"/>
</dbReference>
<dbReference type="OrthoDB" id="10263122at2759"/>
<dbReference type="InterPro" id="IPR013785">
    <property type="entry name" value="Aldolase_TIM"/>
</dbReference>
<dbReference type="GO" id="GO:0006212">
    <property type="term" value="P:uracil catabolic process"/>
    <property type="evidence" value="ECO:0007669"/>
    <property type="project" value="TreeGrafter"/>
</dbReference>
<keyword evidence="11" id="KW-1185">Reference proteome</keyword>
<protein>
    <recommendedName>
        <fullName evidence="8">Dihydrothymine dehydrogenase</fullName>
    </recommendedName>
    <alternativeName>
        <fullName evidence="7">Dihydrouracil dehydrogenase</fullName>
    </alternativeName>
</protein>
<evidence type="ECO:0000313" key="10">
    <source>
        <dbReference type="EMBL" id="OHT08620.1"/>
    </source>
</evidence>
<keyword evidence="3" id="KW-0285">Flavoprotein</keyword>
<evidence type="ECO:0000259" key="9">
    <source>
        <dbReference type="PROSITE" id="PS51379"/>
    </source>
</evidence>
<comment type="caution">
    <text evidence="10">The sequence shown here is derived from an EMBL/GenBank/DDBJ whole genome shotgun (WGS) entry which is preliminary data.</text>
</comment>
<dbReference type="InterPro" id="IPR036188">
    <property type="entry name" value="FAD/NAD-bd_sf"/>
</dbReference>
<dbReference type="RefSeq" id="XP_068361756.1">
    <property type="nucleotide sequence ID" value="XM_068502781.1"/>
</dbReference>
<dbReference type="GO" id="GO:0006210">
    <property type="term" value="P:thymine catabolic process"/>
    <property type="evidence" value="ECO:0007669"/>
    <property type="project" value="TreeGrafter"/>
</dbReference>
<dbReference type="InterPro" id="IPR028261">
    <property type="entry name" value="DPD_II"/>
</dbReference>
<evidence type="ECO:0000256" key="8">
    <source>
        <dbReference type="ARBA" id="ARBA00032722"/>
    </source>
</evidence>
<dbReference type="GO" id="GO:0051536">
    <property type="term" value="F:iron-sulfur cluster binding"/>
    <property type="evidence" value="ECO:0007669"/>
    <property type="project" value="InterPro"/>
</dbReference>
<dbReference type="PRINTS" id="PR00419">
    <property type="entry name" value="ADXRDTASE"/>
</dbReference>
<dbReference type="Gene3D" id="3.30.70.20">
    <property type="match status" value="1"/>
</dbReference>
<keyword evidence="5" id="KW-0274">FAD</keyword>
<dbReference type="VEuPathDB" id="TrichDB:TRFO_22806"/>
<dbReference type="PROSITE" id="PS00198">
    <property type="entry name" value="4FE4S_FER_1"/>
    <property type="match status" value="1"/>
</dbReference>
<dbReference type="SUPFAM" id="SSF46548">
    <property type="entry name" value="alpha-helical ferredoxin"/>
    <property type="match status" value="1"/>
</dbReference>
<feature type="domain" description="4Fe-4S ferredoxin-type" evidence="9">
    <location>
        <begin position="719"/>
        <end position="748"/>
    </location>
</feature>
<dbReference type="SUPFAM" id="SSF51971">
    <property type="entry name" value="Nucleotide-binding domain"/>
    <property type="match status" value="1"/>
</dbReference>
<dbReference type="PANTHER" id="PTHR43073">
    <property type="entry name" value="DIHYDROPYRIMIDINE DEHYDROGENASE [NADP(+)]"/>
    <property type="match status" value="1"/>
</dbReference>
<evidence type="ECO:0000256" key="6">
    <source>
        <dbReference type="ARBA" id="ARBA00023002"/>
    </source>
</evidence>
<dbReference type="InterPro" id="IPR023753">
    <property type="entry name" value="FAD/NAD-binding_dom"/>
</dbReference>
<dbReference type="GO" id="GO:0017113">
    <property type="term" value="F:dihydropyrimidine dehydrogenase (NADP+) activity"/>
    <property type="evidence" value="ECO:0007669"/>
    <property type="project" value="TreeGrafter"/>
</dbReference>
<keyword evidence="6" id="KW-0560">Oxidoreductase</keyword>
<comment type="cofactor">
    <cofactor evidence="2">
        <name>FAD</name>
        <dbReference type="ChEBI" id="CHEBI:57692"/>
    </cofactor>
</comment>
<name>A0A1J4KFR3_9EUKA</name>
<dbReference type="Gene3D" id="3.50.50.60">
    <property type="entry name" value="FAD/NAD(P)-binding domain"/>
    <property type="match status" value="1"/>
</dbReference>
<dbReference type="InterPro" id="IPR017896">
    <property type="entry name" value="4Fe4S_Fe-S-bd"/>
</dbReference>
<dbReference type="SUPFAM" id="SSF54862">
    <property type="entry name" value="4Fe-4S ferredoxins"/>
    <property type="match status" value="1"/>
</dbReference>
<gene>
    <name evidence="10" type="ORF">TRFO_22806</name>
</gene>
<dbReference type="Gene3D" id="3.40.50.720">
    <property type="entry name" value="NAD(P)-binding Rossmann-like Domain"/>
    <property type="match status" value="1"/>
</dbReference>
<dbReference type="AlphaFoldDB" id="A0A1J4KFR3"/>
<organism evidence="10 11">
    <name type="scientific">Tritrichomonas foetus</name>
    <dbReference type="NCBI Taxonomy" id="1144522"/>
    <lineage>
        <taxon>Eukaryota</taxon>
        <taxon>Metamonada</taxon>
        <taxon>Parabasalia</taxon>
        <taxon>Tritrichomonadida</taxon>
        <taxon>Tritrichomonadidae</taxon>
        <taxon>Tritrichomonas</taxon>
    </lineage>
</organism>
<dbReference type="PANTHER" id="PTHR43073:SF2">
    <property type="entry name" value="DIHYDROPYRIMIDINE DEHYDROGENASE [NADP(+)]"/>
    <property type="match status" value="1"/>
</dbReference>
<sequence length="757" mass="83039">MFAQILPSRIDQRKDYRYLTQFQFDAQTNNCLQCVQKPCSDGCPCHCSPADFIRAAKGGRPSDIDLSALIMYSMTPFSATCGTVCPADMCMKPCCRQRLDMAINIPAVQAEIAKRAHQNGRFLSLIPISKPTGKKVAIVGAGPAGLACAACLGTRGHKVEVFEQKTVAGGDIQYIPKFRINQNSIENDVNFCKSCGDVTIKFETTFTKDMEKNYDAVCWCIGQQIDNKVDVPGGEDHSISARSFLKLNPEEIKDKNIAIFGCGAVAIDCALFCSKSGANSVQIFYRRTLSEAPLAPDERGLLGTFGISVIPRTIPHKLEKVEGKVVLTTVQVSKDLQTIEKSEQQWKNLDFVVNAIGQKSNLNEIYQGEEPKFSAGSAKGSSMAAVQASASGKNAAMQIDAFLNNKEIPEVKNHKTSTFEVYKLNWRPSDISTTVKAVNNLRIPTPFIAAASPFTDNKNSIKNLLELGWGGAVMKVVADPRHVTSYKRKENGYHHFGELTAANIKEIVEELSQQYKDRLFIAQLDVNSPTLENDLAILTKSKIHAIQINSTKQIQTTLPVLYLASNEESKDICNNGFTIVDLRRVLPNGATTDETRLVPILNKEKLTHGFAVCGGCKNDNDALHYLRNGASFIEIDPSSIENKGKGIVFTNGMMSHFIHSQKCASLEEYIKNSSSSPVEIEDLDIEKLVCKLTNPYACLGCGRCTVCPNDAIDLEPAKWKYVVDAEKCVGCGLCVSRCPTEAISMVKRDENAPSPSH</sequence>
<keyword evidence="4" id="KW-0288">FMN</keyword>
<dbReference type="InterPro" id="IPR017900">
    <property type="entry name" value="4Fe4S_Fe_S_CS"/>
</dbReference>
<dbReference type="Gene3D" id="1.10.1060.10">
    <property type="entry name" value="Alpha-helical ferredoxin"/>
    <property type="match status" value="1"/>
</dbReference>
<evidence type="ECO:0000313" key="11">
    <source>
        <dbReference type="Proteomes" id="UP000179807"/>
    </source>
</evidence>
<dbReference type="Gene3D" id="3.20.20.70">
    <property type="entry name" value="Aldolase class I"/>
    <property type="match status" value="1"/>
</dbReference>
<evidence type="ECO:0000256" key="5">
    <source>
        <dbReference type="ARBA" id="ARBA00022827"/>
    </source>
</evidence>